<accession>A0A2J6PN13</accession>
<dbReference type="AlphaFoldDB" id="A0A2J6PN13"/>
<dbReference type="EMBL" id="KZ613513">
    <property type="protein sequence ID" value="PMD15399.1"/>
    <property type="molecule type" value="Genomic_DNA"/>
</dbReference>
<organism evidence="1 2">
    <name type="scientific">Hyaloscypha hepaticicola</name>
    <dbReference type="NCBI Taxonomy" id="2082293"/>
    <lineage>
        <taxon>Eukaryota</taxon>
        <taxon>Fungi</taxon>
        <taxon>Dikarya</taxon>
        <taxon>Ascomycota</taxon>
        <taxon>Pezizomycotina</taxon>
        <taxon>Leotiomycetes</taxon>
        <taxon>Helotiales</taxon>
        <taxon>Hyaloscyphaceae</taxon>
        <taxon>Hyaloscypha</taxon>
    </lineage>
</organism>
<dbReference type="Proteomes" id="UP000235672">
    <property type="component" value="Unassembled WGS sequence"/>
</dbReference>
<protein>
    <submittedName>
        <fullName evidence="1">Uncharacterized protein</fullName>
    </submittedName>
</protein>
<reference evidence="1 2" key="1">
    <citation type="submission" date="2016-05" db="EMBL/GenBank/DDBJ databases">
        <title>A degradative enzymes factory behind the ericoid mycorrhizal symbiosis.</title>
        <authorList>
            <consortium name="DOE Joint Genome Institute"/>
            <person name="Martino E."/>
            <person name="Morin E."/>
            <person name="Grelet G."/>
            <person name="Kuo A."/>
            <person name="Kohler A."/>
            <person name="Daghino S."/>
            <person name="Barry K."/>
            <person name="Choi C."/>
            <person name="Cichocki N."/>
            <person name="Clum A."/>
            <person name="Copeland A."/>
            <person name="Hainaut M."/>
            <person name="Haridas S."/>
            <person name="Labutti K."/>
            <person name="Lindquist E."/>
            <person name="Lipzen A."/>
            <person name="Khouja H.-R."/>
            <person name="Murat C."/>
            <person name="Ohm R."/>
            <person name="Olson A."/>
            <person name="Spatafora J."/>
            <person name="Veneault-Fourrey C."/>
            <person name="Henrissat B."/>
            <person name="Grigoriev I."/>
            <person name="Martin F."/>
            <person name="Perotto S."/>
        </authorList>
    </citation>
    <scope>NUCLEOTIDE SEQUENCE [LARGE SCALE GENOMIC DNA]</scope>
    <source>
        <strain evidence="1 2">UAMH 7357</strain>
    </source>
</reference>
<evidence type="ECO:0000313" key="1">
    <source>
        <dbReference type="EMBL" id="PMD15399.1"/>
    </source>
</evidence>
<gene>
    <name evidence="1" type="ORF">NA56DRAFT_663841</name>
</gene>
<sequence>MFDIQISRIKSIAREFTGRSVTTMTGQYFTVGDFGLKILVDPFDIIVKYDADVVGLWKTASLNTFRDHGKALVKDVSLRRERIDIALLFATRAIAFMGTPHVRSDLAS</sequence>
<proteinExistence type="predicted"/>
<evidence type="ECO:0000313" key="2">
    <source>
        <dbReference type="Proteomes" id="UP000235672"/>
    </source>
</evidence>
<name>A0A2J6PN13_9HELO</name>
<keyword evidence="2" id="KW-1185">Reference proteome</keyword>